<accession>A0A3P8A2N5</accession>
<sequence length="228" mass="26731">MREKEAAVISRVRLPTVTTFDESWKKATDAIRQAVQSELGSAKPGRRKVDKQTWLWTNDLKAKVREKKLLYHVFLGEKTADNWRRYQEAKRAAKFAVAVEKATHYGDVNEKLESRDGERYLYRLARFRHRQSRTLISFSASMMRMAVFLWTLTSRHRFNAFLRKKALKRWRDNFEEISTVEFPHPTSRTHGPFQKITMEEIEVALSKMRPGKATGPDDVAADLWKPKC</sequence>
<reference evidence="1 2" key="1">
    <citation type="submission" date="2018-11" db="EMBL/GenBank/DDBJ databases">
        <authorList>
            <consortium name="Pathogen Informatics"/>
        </authorList>
    </citation>
    <scope>NUCLEOTIDE SEQUENCE [LARGE SCALE GENOMIC DNA]</scope>
</reference>
<dbReference type="Proteomes" id="UP000050761">
    <property type="component" value="Unassembled WGS sequence"/>
</dbReference>
<keyword evidence="2" id="KW-1185">Reference proteome</keyword>
<evidence type="ECO:0000313" key="3">
    <source>
        <dbReference type="WBParaSite" id="HPBE_0001692701-mRNA-1"/>
    </source>
</evidence>
<evidence type="ECO:0000313" key="1">
    <source>
        <dbReference type="EMBL" id="VDP07432.1"/>
    </source>
</evidence>
<proteinExistence type="predicted"/>
<organism evidence="2 3">
    <name type="scientific">Heligmosomoides polygyrus</name>
    <name type="common">Parasitic roundworm</name>
    <dbReference type="NCBI Taxonomy" id="6339"/>
    <lineage>
        <taxon>Eukaryota</taxon>
        <taxon>Metazoa</taxon>
        <taxon>Ecdysozoa</taxon>
        <taxon>Nematoda</taxon>
        <taxon>Chromadorea</taxon>
        <taxon>Rhabditida</taxon>
        <taxon>Rhabditina</taxon>
        <taxon>Rhabditomorpha</taxon>
        <taxon>Strongyloidea</taxon>
        <taxon>Heligmosomidae</taxon>
        <taxon>Heligmosomoides</taxon>
    </lineage>
</organism>
<reference evidence="3" key="2">
    <citation type="submission" date="2019-09" db="UniProtKB">
        <authorList>
            <consortium name="WormBaseParasite"/>
        </authorList>
    </citation>
    <scope>IDENTIFICATION</scope>
</reference>
<dbReference type="EMBL" id="UZAH01029689">
    <property type="protein sequence ID" value="VDP07432.1"/>
    <property type="molecule type" value="Genomic_DNA"/>
</dbReference>
<dbReference type="OrthoDB" id="681201at2759"/>
<name>A0A183G5L5_HELPZ</name>
<dbReference type="WBParaSite" id="HPBE_0001692701-mRNA-1">
    <property type="protein sequence ID" value="HPBE_0001692701-mRNA-1"/>
    <property type="gene ID" value="HPBE_0001692701"/>
</dbReference>
<accession>A0A183G5L5</accession>
<dbReference type="AlphaFoldDB" id="A0A183G5L5"/>
<gene>
    <name evidence="1" type="ORF">HPBE_LOCUS16926</name>
</gene>
<protein>
    <submittedName>
        <fullName evidence="3">Reverse transcriptase domain-containing protein</fullName>
    </submittedName>
</protein>
<evidence type="ECO:0000313" key="2">
    <source>
        <dbReference type="Proteomes" id="UP000050761"/>
    </source>
</evidence>